<proteinExistence type="predicted"/>
<dbReference type="CDD" id="cd04301">
    <property type="entry name" value="NAT_SF"/>
    <property type="match status" value="1"/>
</dbReference>
<evidence type="ECO:0000313" key="5">
    <source>
        <dbReference type="Proteomes" id="UP000680132"/>
    </source>
</evidence>
<dbReference type="Gene3D" id="3.40.630.30">
    <property type="match status" value="1"/>
</dbReference>
<keyword evidence="1" id="KW-0808">Transferase</keyword>
<feature type="domain" description="N-acetyltransferase" evidence="3">
    <location>
        <begin position="1"/>
        <end position="128"/>
    </location>
</feature>
<name>A0A939QSG6_9MICO</name>
<dbReference type="Proteomes" id="UP000680132">
    <property type="component" value="Unassembled WGS sequence"/>
</dbReference>
<dbReference type="InterPro" id="IPR050832">
    <property type="entry name" value="Bact_Acetyltransf"/>
</dbReference>
<organism evidence="4 5">
    <name type="scientific">Microbacterium stercoris</name>
    <dbReference type="NCBI Taxonomy" id="2820289"/>
    <lineage>
        <taxon>Bacteria</taxon>
        <taxon>Bacillati</taxon>
        <taxon>Actinomycetota</taxon>
        <taxon>Actinomycetes</taxon>
        <taxon>Micrococcales</taxon>
        <taxon>Microbacteriaceae</taxon>
        <taxon>Microbacterium</taxon>
    </lineage>
</organism>
<comment type="caution">
    <text evidence="4">The sequence shown here is derived from an EMBL/GenBank/DDBJ whole genome shotgun (WGS) entry which is preliminary data.</text>
</comment>
<sequence length="128" mass="13898">MHADSPPESTHALDIDALRAPEITLWSAWIGGEVAGIAALRQIDASRGELKSFRTAEAHLGRGVARALLRRIITEAETLGLDSLWLETGSGDAFDPARSLYSSEGFVECEAFPPYRPDPLSTFMTRAV</sequence>
<accession>A0A939QSG6</accession>
<evidence type="ECO:0000256" key="2">
    <source>
        <dbReference type="ARBA" id="ARBA00023315"/>
    </source>
</evidence>
<dbReference type="InterPro" id="IPR000182">
    <property type="entry name" value="GNAT_dom"/>
</dbReference>
<dbReference type="GO" id="GO:0016747">
    <property type="term" value="F:acyltransferase activity, transferring groups other than amino-acyl groups"/>
    <property type="evidence" value="ECO:0007669"/>
    <property type="project" value="InterPro"/>
</dbReference>
<evidence type="ECO:0000313" key="4">
    <source>
        <dbReference type="EMBL" id="MBO3663806.1"/>
    </source>
</evidence>
<keyword evidence="5" id="KW-1185">Reference proteome</keyword>
<protein>
    <submittedName>
        <fullName evidence="4">GNAT family N-acetyltransferase</fullName>
    </submittedName>
</protein>
<reference evidence="4" key="1">
    <citation type="submission" date="2021-03" db="EMBL/GenBank/DDBJ databases">
        <title>Microbacterium sp. nov., a novel actinobacterium isolated from cow dung.</title>
        <authorList>
            <person name="Zhang L."/>
        </authorList>
    </citation>
    <scope>NUCLEOTIDE SEQUENCE</scope>
    <source>
        <strain evidence="4">NEAU-LLB</strain>
    </source>
</reference>
<gene>
    <name evidence="4" type="ORF">J5V96_09795</name>
</gene>
<dbReference type="EMBL" id="JAGFOA010000003">
    <property type="protein sequence ID" value="MBO3663806.1"/>
    <property type="molecule type" value="Genomic_DNA"/>
</dbReference>
<dbReference type="PANTHER" id="PTHR43877">
    <property type="entry name" value="AMINOALKYLPHOSPHONATE N-ACETYLTRANSFERASE-RELATED-RELATED"/>
    <property type="match status" value="1"/>
</dbReference>
<evidence type="ECO:0000259" key="3">
    <source>
        <dbReference type="PROSITE" id="PS51186"/>
    </source>
</evidence>
<dbReference type="InterPro" id="IPR016181">
    <property type="entry name" value="Acyl_CoA_acyltransferase"/>
</dbReference>
<dbReference type="AlphaFoldDB" id="A0A939QSG6"/>
<dbReference type="PROSITE" id="PS51186">
    <property type="entry name" value="GNAT"/>
    <property type="match status" value="1"/>
</dbReference>
<dbReference type="PANTHER" id="PTHR43877:SF5">
    <property type="entry name" value="BLL8307 PROTEIN"/>
    <property type="match status" value="1"/>
</dbReference>
<keyword evidence="2" id="KW-0012">Acyltransferase</keyword>
<evidence type="ECO:0000256" key="1">
    <source>
        <dbReference type="ARBA" id="ARBA00022679"/>
    </source>
</evidence>
<dbReference type="Pfam" id="PF00583">
    <property type="entry name" value="Acetyltransf_1"/>
    <property type="match status" value="1"/>
</dbReference>
<dbReference type="SUPFAM" id="SSF55729">
    <property type="entry name" value="Acyl-CoA N-acyltransferases (Nat)"/>
    <property type="match status" value="1"/>
</dbReference>